<proteinExistence type="predicted"/>
<sequence length="147" mass="14664">MALAPRSSLSSLVLLMSHGKPQLSAFFSSAATTASPVATAVKPPAAPAGGSPAIDPPAAAASSSGSGSTHSAPLECPSRTFGHVEPEPESEGSCHTLGHETDKISPGATKDQEGPISEGSCGTPQPVSDDPQPGPRKDPRHGVPEDP</sequence>
<evidence type="ECO:0000256" key="1">
    <source>
        <dbReference type="SAM" id="MobiDB-lite"/>
    </source>
</evidence>
<dbReference type="Gramene" id="TraesMAC7D03G04411760.1">
    <property type="protein sequence ID" value="TraesMAC7D03G04411760.1"/>
    <property type="gene ID" value="TraesMAC7D03G04411760"/>
</dbReference>
<accession>A0A3B6TM91</accession>
<dbReference type="Gramene" id="TraesRN7D0100865400.1">
    <property type="protein sequence ID" value="TraesRN7D0100865400.1"/>
    <property type="gene ID" value="TraesRN7D0100865400"/>
</dbReference>
<name>A0A3B6TM91_WHEAT</name>
<dbReference type="Gramene" id="TraesARI7D03G04496260.1">
    <property type="protein sequence ID" value="TraesARI7D03G04496260.1"/>
    <property type="gene ID" value="TraesARI7D03G04496260"/>
</dbReference>
<gene>
    <name evidence="2" type="primary">LOC123170555</name>
</gene>
<dbReference type="Gramene" id="TraesJAG7D03G04402920.1">
    <property type="protein sequence ID" value="TraesJAG7D03G04402920.1"/>
    <property type="gene ID" value="TraesJAG7D03G04402920"/>
</dbReference>
<dbReference type="Gramene" id="TraesPARA_EIv1.0_2593340.1">
    <property type="protein sequence ID" value="TraesPARA_EIv1.0_2593340.1.CDS"/>
    <property type="gene ID" value="TraesPARA_EIv1.0_2593340"/>
</dbReference>
<dbReference type="Proteomes" id="UP000019116">
    <property type="component" value="Chromosome 7D"/>
</dbReference>
<dbReference type="Gramene" id="TraesCS7D02G355900.1">
    <property type="protein sequence ID" value="TraesCS7D02G355900.1"/>
    <property type="gene ID" value="TraesCS7D02G355900"/>
</dbReference>
<dbReference type="EnsemblPlants" id="TraesCS7D02G355900.1">
    <property type="protein sequence ID" value="TraesCS7D02G355900.1"/>
    <property type="gene ID" value="TraesCS7D02G355900"/>
</dbReference>
<dbReference type="AlphaFoldDB" id="A0A3B6TM91"/>
<dbReference type="GeneID" id="123170555"/>
<dbReference type="Gramene" id="TraesNOR7D03G04468690.1">
    <property type="protein sequence ID" value="TraesNOR7D03G04468690.1"/>
    <property type="gene ID" value="TraesNOR7D03G04468690"/>
</dbReference>
<dbReference type="Gramene" id="TraesWEE_scaffold_101403_01G000100.1">
    <property type="protein sequence ID" value="TraesWEE_scaffold_101403_01G000100.1"/>
    <property type="gene ID" value="TraesWEE_scaffold_101403_01G000100"/>
</dbReference>
<dbReference type="Gramene" id="TraesROB_scaffold_053678_01G000700.1">
    <property type="protein sequence ID" value="TraesROB_scaffold_053678_01G000700.1"/>
    <property type="gene ID" value="TraesROB_scaffold_053678_01G000700"/>
</dbReference>
<dbReference type="Gramene" id="TraesJUL7D03G04463820.1">
    <property type="protein sequence ID" value="TraesJUL7D03G04463820.1"/>
    <property type="gene ID" value="TraesJUL7D03G04463820"/>
</dbReference>
<organism evidence="2">
    <name type="scientific">Triticum aestivum</name>
    <name type="common">Wheat</name>
    <dbReference type="NCBI Taxonomy" id="4565"/>
    <lineage>
        <taxon>Eukaryota</taxon>
        <taxon>Viridiplantae</taxon>
        <taxon>Streptophyta</taxon>
        <taxon>Embryophyta</taxon>
        <taxon>Tracheophyta</taxon>
        <taxon>Spermatophyta</taxon>
        <taxon>Magnoliopsida</taxon>
        <taxon>Liliopsida</taxon>
        <taxon>Poales</taxon>
        <taxon>Poaceae</taxon>
        <taxon>BOP clade</taxon>
        <taxon>Pooideae</taxon>
        <taxon>Triticodae</taxon>
        <taxon>Triticeae</taxon>
        <taxon>Triticinae</taxon>
        <taxon>Triticum</taxon>
    </lineage>
</organism>
<evidence type="ECO:0000313" key="3">
    <source>
        <dbReference type="Proteomes" id="UP000019116"/>
    </source>
</evidence>
<feature type="region of interest" description="Disordered" evidence="1">
    <location>
        <begin position="31"/>
        <end position="147"/>
    </location>
</feature>
<dbReference type="RefSeq" id="XP_044444348.1">
    <property type="nucleotide sequence ID" value="XM_044588413.1"/>
</dbReference>
<reference evidence="2" key="2">
    <citation type="submission" date="2018-10" db="UniProtKB">
        <authorList>
            <consortium name="EnsemblPlants"/>
        </authorList>
    </citation>
    <scope>IDENTIFICATION</scope>
</reference>
<feature type="compositionally biased region" description="Basic and acidic residues" evidence="1">
    <location>
        <begin position="135"/>
        <end position="147"/>
    </location>
</feature>
<dbReference type="OrthoDB" id="10394499at2759"/>
<dbReference type="Gramene" id="TraesCLE_scaffold_065931_01G000100.1">
    <property type="protein sequence ID" value="TraesCLE_scaffold_065931_01G000100.1"/>
    <property type="gene ID" value="TraesCLE_scaffold_065931_01G000100"/>
</dbReference>
<dbReference type="Gramene" id="TraesLAC7D03G04366670.1">
    <property type="protein sequence ID" value="TraesLAC7D03G04366670.1"/>
    <property type="gene ID" value="TraesLAC7D03G04366670"/>
</dbReference>
<dbReference type="Gramene" id="TraesSTA7D03G04413810.1">
    <property type="protein sequence ID" value="TraesSTA7D03G04413810.1"/>
    <property type="gene ID" value="TraesSTA7D03G04413810"/>
</dbReference>
<feature type="compositionally biased region" description="Low complexity" evidence="1">
    <location>
        <begin position="31"/>
        <end position="73"/>
    </location>
</feature>
<evidence type="ECO:0000313" key="2">
    <source>
        <dbReference type="EnsemblPlants" id="TraesCS7D02G355900.1"/>
    </source>
</evidence>
<dbReference type="Gramene" id="TraesSYM7D03G04473580.1">
    <property type="protein sequence ID" value="TraesSYM7D03G04473580.1"/>
    <property type="gene ID" value="TraesSYM7D03G04473580"/>
</dbReference>
<keyword evidence="3" id="KW-1185">Reference proteome</keyword>
<dbReference type="Gramene" id="TraesCS7D03G0841700.1">
    <property type="protein sequence ID" value="TraesCS7D03G0841700.1.CDS"/>
    <property type="gene ID" value="TraesCS7D03G0841700"/>
</dbReference>
<reference evidence="2" key="1">
    <citation type="submission" date="2018-08" db="EMBL/GenBank/DDBJ databases">
        <authorList>
            <person name="Rossello M."/>
        </authorList>
    </citation>
    <scope>NUCLEOTIDE SEQUENCE [LARGE SCALE GENOMIC DNA]</scope>
    <source>
        <strain evidence="2">cv. Chinese Spring</strain>
    </source>
</reference>
<dbReference type="Gramene" id="TraesLDM7D03G04426060.1">
    <property type="protein sequence ID" value="TraesLDM7D03G04426060.1"/>
    <property type="gene ID" value="TraesLDM7D03G04426060"/>
</dbReference>
<protein>
    <submittedName>
        <fullName evidence="2">Uncharacterized protein</fullName>
    </submittedName>
</protein>
<dbReference type="Gramene" id="TraesNOR7D03G04468690.2">
    <property type="protein sequence ID" value="TraesNOR7D03G04468690.2"/>
    <property type="gene ID" value="TraesNOR7D03G04468690"/>
</dbReference>
<dbReference type="Gramene" id="TraesCAD_scaffold_058793_01G000100.1">
    <property type="protein sequence ID" value="TraesCAD_scaffold_058793_01G000100.1"/>
    <property type="gene ID" value="TraesCAD_scaffold_058793_01G000100"/>
</dbReference>